<dbReference type="GO" id="GO:0015385">
    <property type="term" value="F:sodium:proton antiporter activity"/>
    <property type="evidence" value="ECO:0007669"/>
    <property type="project" value="InterPro"/>
</dbReference>
<dbReference type="PATRIC" id="fig|28092.6.peg.1501"/>
<comment type="caution">
    <text evidence="12">The sequence shown here is derived from an EMBL/GenBank/DDBJ whole genome shotgun (WGS) entry which is preliminary data.</text>
</comment>
<organism evidence="12 13">
    <name type="scientific">Robbsia andropogonis</name>
    <dbReference type="NCBI Taxonomy" id="28092"/>
    <lineage>
        <taxon>Bacteria</taxon>
        <taxon>Pseudomonadati</taxon>
        <taxon>Pseudomonadota</taxon>
        <taxon>Betaproteobacteria</taxon>
        <taxon>Burkholderiales</taxon>
        <taxon>Burkholderiaceae</taxon>
        <taxon>Robbsia</taxon>
    </lineage>
</organism>
<dbReference type="InterPro" id="IPR004705">
    <property type="entry name" value="Cation/H_exchanger_CPA1_bac"/>
</dbReference>
<evidence type="ECO:0000256" key="6">
    <source>
        <dbReference type="ARBA" id="ARBA00023053"/>
    </source>
</evidence>
<reference evidence="12 13" key="1">
    <citation type="submission" date="2015-03" db="EMBL/GenBank/DDBJ databases">
        <title>Draft Genome Sequence of Burkholderia andropogonis type strain ICMP2807, isolated from Sorghum bicolor.</title>
        <authorList>
            <person name="Lopes-Santos L."/>
            <person name="Castro D.B."/>
            <person name="Ottoboni L.M."/>
            <person name="Park D."/>
            <person name="Weirc B.S."/>
            <person name="Destefano S.A."/>
        </authorList>
    </citation>
    <scope>NUCLEOTIDE SEQUENCE [LARGE SCALE GENOMIC DNA]</scope>
    <source>
        <strain evidence="12 13">ICMP2807</strain>
    </source>
</reference>
<dbReference type="PANTHER" id="PTHR10110">
    <property type="entry name" value="SODIUM/HYDROGEN EXCHANGER"/>
    <property type="match status" value="1"/>
</dbReference>
<name>A0A0F5K3L3_9BURK</name>
<evidence type="ECO:0000256" key="3">
    <source>
        <dbReference type="ARBA" id="ARBA00022475"/>
    </source>
</evidence>
<dbReference type="NCBIfam" id="TIGR00831">
    <property type="entry name" value="a_cpa1"/>
    <property type="match status" value="1"/>
</dbReference>
<evidence type="ECO:0000256" key="1">
    <source>
        <dbReference type="ARBA" id="ARBA00004651"/>
    </source>
</evidence>
<dbReference type="EMBL" id="LAQU01000004">
    <property type="protein sequence ID" value="KKB64484.1"/>
    <property type="molecule type" value="Genomic_DNA"/>
</dbReference>
<dbReference type="GO" id="GO:0015386">
    <property type="term" value="F:potassium:proton antiporter activity"/>
    <property type="evidence" value="ECO:0007669"/>
    <property type="project" value="TreeGrafter"/>
</dbReference>
<comment type="function">
    <text evidence="10">Na(+)/H(+) antiporter that extrudes sodium in exchange for external protons.</text>
</comment>
<protein>
    <submittedName>
        <fullName evidence="12">Sodium:proton antiporter</fullName>
    </submittedName>
</protein>
<dbReference type="GO" id="GO:0098719">
    <property type="term" value="P:sodium ion import across plasma membrane"/>
    <property type="evidence" value="ECO:0007669"/>
    <property type="project" value="TreeGrafter"/>
</dbReference>
<keyword evidence="6 10" id="KW-0915">Sodium</keyword>
<feature type="transmembrane region" description="Helical" evidence="10">
    <location>
        <begin position="57"/>
        <end position="76"/>
    </location>
</feature>
<dbReference type="InterPro" id="IPR018422">
    <property type="entry name" value="Cation/H_exchanger_CPA1"/>
</dbReference>
<feature type="transmembrane region" description="Helical" evidence="10">
    <location>
        <begin position="359"/>
        <end position="379"/>
    </location>
</feature>
<feature type="transmembrane region" description="Helical" evidence="10">
    <location>
        <begin position="83"/>
        <end position="105"/>
    </location>
</feature>
<feature type="transmembrane region" description="Helical" evidence="10">
    <location>
        <begin position="188"/>
        <end position="207"/>
    </location>
</feature>
<feature type="transmembrane region" description="Helical" evidence="10">
    <location>
        <begin position="312"/>
        <end position="339"/>
    </location>
</feature>
<keyword evidence="10" id="KW-0050">Antiport</keyword>
<keyword evidence="7 10" id="KW-0406">Ion transport</keyword>
<dbReference type="GO" id="GO:0005886">
    <property type="term" value="C:plasma membrane"/>
    <property type="evidence" value="ECO:0007669"/>
    <property type="project" value="UniProtKB-SubCell"/>
</dbReference>
<comment type="similarity">
    <text evidence="10">Belongs to the monovalent cation:proton antiporter 1 (CPA1) transporter (TC 2.A.36) family.</text>
</comment>
<evidence type="ECO:0000313" key="12">
    <source>
        <dbReference type="EMBL" id="KKB64484.1"/>
    </source>
</evidence>
<sequence length="541" mass="59277">MSSVSAFEIVLLSLVAMVALQLLARQCNLPPAVALLAGGIGMAFVPGLPPINLDPDLVLVVILPPLLMYGGYFTVWDDLKRNFGGVMMLAVGAVTFTTLTVGWAAHWLVPGLPWAVCFALGAIVSPPDAVAAKAILARLTLPRRLMVLLEGESLLNDAAGLTLFRFALAAALTGSFSMREASMKFGELAVGGMLIGLLCGWLLLRAWRYIKDDYLVMVTSLLVSWGSYIIGEKLGVSGVIAAVCCGLVIGRNQHGVFSAAARLRATSFWQSMVFIFEALVFILIGLSLHGVMQRVAHGTDHEAWYRLGMTSGGIVIVVIVSRFAWIFGVEAMKVILEFLRIRVLRRPPISEHSFASPDWRAATVMSWAGMRGVVTIAIALSLPENLPGRDLILVCAFAVILATVIVQGVTIGVLIQWLLPPRTHTRESRYMSEPQAWAYIHEAQFAAIEPLVHDADGQLIHPRLYEQYQYRANLAKRHSDQEAFPREALEAHYGIVLAAIASGRQTLLKLHDEGRIHDELMHALEHDLDLQEMSTRHQRDG</sequence>
<keyword evidence="9 10" id="KW-0739">Sodium transport</keyword>
<evidence type="ECO:0000259" key="11">
    <source>
        <dbReference type="Pfam" id="PF00999"/>
    </source>
</evidence>
<keyword evidence="3" id="KW-1003">Cell membrane</keyword>
<comment type="subcellular location">
    <subcellularLocation>
        <location evidence="10">Cell inner membrane</location>
        <topology evidence="10">Multi-pass membrane protein</topology>
    </subcellularLocation>
    <subcellularLocation>
        <location evidence="1">Cell membrane</location>
        <topology evidence="1">Multi-pass membrane protein</topology>
    </subcellularLocation>
</comment>
<keyword evidence="13" id="KW-1185">Reference proteome</keyword>
<feature type="transmembrane region" description="Helical" evidence="10">
    <location>
        <begin position="273"/>
        <end position="292"/>
    </location>
</feature>
<dbReference type="STRING" id="28092.WM40_06300"/>
<feature type="transmembrane region" description="Helical" evidence="10">
    <location>
        <begin position="391"/>
        <end position="419"/>
    </location>
</feature>
<dbReference type="Pfam" id="PF00999">
    <property type="entry name" value="Na_H_Exchanger"/>
    <property type="match status" value="1"/>
</dbReference>
<dbReference type="InterPro" id="IPR006153">
    <property type="entry name" value="Cation/H_exchanger_TM"/>
</dbReference>
<evidence type="ECO:0000256" key="5">
    <source>
        <dbReference type="ARBA" id="ARBA00022989"/>
    </source>
</evidence>
<dbReference type="OrthoDB" id="9809206at2"/>
<keyword evidence="4 10" id="KW-0812">Transmembrane</keyword>
<keyword evidence="5 10" id="KW-1133">Transmembrane helix</keyword>
<evidence type="ECO:0000256" key="9">
    <source>
        <dbReference type="ARBA" id="ARBA00023201"/>
    </source>
</evidence>
<evidence type="ECO:0000256" key="10">
    <source>
        <dbReference type="RuleBase" id="RU366002"/>
    </source>
</evidence>
<dbReference type="Gene3D" id="6.10.140.1330">
    <property type="match status" value="1"/>
</dbReference>
<evidence type="ECO:0000256" key="4">
    <source>
        <dbReference type="ARBA" id="ARBA00022692"/>
    </source>
</evidence>
<feature type="domain" description="Cation/H+ exchanger transmembrane" evidence="11">
    <location>
        <begin position="15"/>
        <end position="417"/>
    </location>
</feature>
<evidence type="ECO:0000313" key="13">
    <source>
        <dbReference type="Proteomes" id="UP000033618"/>
    </source>
</evidence>
<proteinExistence type="inferred from homology"/>
<evidence type="ECO:0000256" key="2">
    <source>
        <dbReference type="ARBA" id="ARBA00022448"/>
    </source>
</evidence>
<dbReference type="Proteomes" id="UP000033618">
    <property type="component" value="Unassembled WGS sequence"/>
</dbReference>
<dbReference type="AlphaFoldDB" id="A0A0F5K3L3"/>
<accession>A0A0F5K3L3</accession>
<feature type="transmembrane region" description="Helical" evidence="10">
    <location>
        <begin position="111"/>
        <end position="137"/>
    </location>
</feature>
<feature type="transmembrane region" description="Helical" evidence="10">
    <location>
        <begin position="236"/>
        <end position="252"/>
    </location>
</feature>
<evidence type="ECO:0000256" key="8">
    <source>
        <dbReference type="ARBA" id="ARBA00023136"/>
    </source>
</evidence>
<keyword evidence="10" id="KW-0997">Cell inner membrane</keyword>
<evidence type="ECO:0000256" key="7">
    <source>
        <dbReference type="ARBA" id="ARBA00023065"/>
    </source>
</evidence>
<dbReference type="GO" id="GO:0051453">
    <property type="term" value="P:regulation of intracellular pH"/>
    <property type="evidence" value="ECO:0007669"/>
    <property type="project" value="TreeGrafter"/>
</dbReference>
<dbReference type="RefSeq" id="WP_024904912.1">
    <property type="nucleotide sequence ID" value="NZ_CADFGU010000008.1"/>
</dbReference>
<keyword evidence="8 10" id="KW-0472">Membrane</keyword>
<feature type="transmembrane region" description="Helical" evidence="10">
    <location>
        <begin position="6"/>
        <end position="24"/>
    </location>
</feature>
<keyword evidence="2 10" id="KW-0813">Transport</keyword>
<feature type="transmembrane region" description="Helical" evidence="10">
    <location>
        <begin position="31"/>
        <end position="51"/>
    </location>
</feature>
<dbReference type="PANTHER" id="PTHR10110:SF86">
    <property type="entry name" value="SODIUM_HYDROGEN EXCHANGER 7"/>
    <property type="match status" value="1"/>
</dbReference>
<gene>
    <name evidence="12" type="ORF">WM40_06300</name>
</gene>